<dbReference type="CDD" id="cd07012">
    <property type="entry name" value="PBP2_Bug_TTT"/>
    <property type="match status" value="1"/>
</dbReference>
<evidence type="ECO:0000256" key="2">
    <source>
        <dbReference type="SAM" id="SignalP"/>
    </source>
</evidence>
<dbReference type="Pfam" id="PF03401">
    <property type="entry name" value="TctC"/>
    <property type="match status" value="1"/>
</dbReference>
<feature type="signal peptide" evidence="2">
    <location>
        <begin position="1"/>
        <end position="28"/>
    </location>
</feature>
<evidence type="ECO:0000313" key="3">
    <source>
        <dbReference type="EMBL" id="USE79876.1"/>
    </source>
</evidence>
<dbReference type="PANTHER" id="PTHR42928:SF5">
    <property type="entry name" value="BLR1237 PROTEIN"/>
    <property type="match status" value="1"/>
</dbReference>
<reference evidence="3" key="1">
    <citation type="submission" date="2022-06" db="EMBL/GenBank/DDBJ databases">
        <title>Complete genome sequence and characterization of Cupriavidus gilardii QJ1 isolated from contaminating cells.</title>
        <authorList>
            <person name="Qi J."/>
        </authorList>
    </citation>
    <scope>NUCLEOTIDE SEQUENCE</scope>
    <source>
        <strain evidence="3">QJ1</strain>
    </source>
</reference>
<dbReference type="InterPro" id="IPR042100">
    <property type="entry name" value="Bug_dom1"/>
</dbReference>
<dbReference type="Gene3D" id="3.40.190.10">
    <property type="entry name" value="Periplasmic binding protein-like II"/>
    <property type="match status" value="1"/>
</dbReference>
<dbReference type="GeneID" id="70688934"/>
<feature type="chain" id="PRO_5046800441" evidence="2">
    <location>
        <begin position="29"/>
        <end position="327"/>
    </location>
</feature>
<proteinExistence type="inferred from homology"/>
<dbReference type="Gene3D" id="3.40.190.150">
    <property type="entry name" value="Bordetella uptake gene, domain 1"/>
    <property type="match status" value="1"/>
</dbReference>
<keyword evidence="4" id="KW-1185">Reference proteome</keyword>
<organism evidence="3 4">
    <name type="scientific">Cupriavidus gilardii</name>
    <dbReference type="NCBI Taxonomy" id="82541"/>
    <lineage>
        <taxon>Bacteria</taxon>
        <taxon>Pseudomonadati</taxon>
        <taxon>Pseudomonadota</taxon>
        <taxon>Betaproteobacteria</taxon>
        <taxon>Burkholderiales</taxon>
        <taxon>Burkholderiaceae</taxon>
        <taxon>Cupriavidus</taxon>
    </lineage>
</organism>
<dbReference type="EMBL" id="CP098736">
    <property type="protein sequence ID" value="USE79876.1"/>
    <property type="molecule type" value="Genomic_DNA"/>
</dbReference>
<accession>A0ABY4VRI8</accession>
<evidence type="ECO:0000313" key="4">
    <source>
        <dbReference type="Proteomes" id="UP001056648"/>
    </source>
</evidence>
<comment type="similarity">
    <text evidence="1">Belongs to the UPF0065 (bug) family.</text>
</comment>
<protein>
    <submittedName>
        <fullName evidence="3">Tripartite tricarboxylate transporter substrate binding protein</fullName>
    </submittedName>
</protein>
<gene>
    <name evidence="3" type="ORF">NDR89_25275</name>
</gene>
<dbReference type="PIRSF" id="PIRSF017082">
    <property type="entry name" value="YflP"/>
    <property type="match status" value="1"/>
</dbReference>
<name>A0ABY4VRI8_9BURK</name>
<dbReference type="SUPFAM" id="SSF53850">
    <property type="entry name" value="Periplasmic binding protein-like II"/>
    <property type="match status" value="1"/>
</dbReference>
<dbReference type="InterPro" id="IPR005064">
    <property type="entry name" value="BUG"/>
</dbReference>
<dbReference type="RefSeq" id="WP_244959403.1">
    <property type="nucleotide sequence ID" value="NZ_CP054626.1"/>
</dbReference>
<keyword evidence="2" id="KW-0732">Signal</keyword>
<dbReference type="PANTHER" id="PTHR42928">
    <property type="entry name" value="TRICARBOXYLATE-BINDING PROTEIN"/>
    <property type="match status" value="1"/>
</dbReference>
<evidence type="ECO:0000256" key="1">
    <source>
        <dbReference type="ARBA" id="ARBA00006987"/>
    </source>
</evidence>
<sequence>MRVPGLLRALLLASVAFTSAVASGIAAAESAAEFPSRPLRIIVPFTSGSGSDSSARFYGEALGRVLGQPVVVENRPGANGVIGIQALKSAPADGYTILLASNSPLSVNPIVLKNLPYDPLADLRPVAGLSRNMNVFLVPVDSPWKTLADVVAAGKSKPLSVGTYSAGYRLAAAWFGNLAGIKLVNIPYKGQAQIMTDIIGRQLDLAVVDTSGALTLIRQGKVRALAVSGEKRHHELPEVPSVRELGYPDYVQYSWVSFYVRAQTPDDIADKLAGAMQSILKTPESIAFLATKGSDLMPYAPQAMRAFHQAEIARFRRVAQAAGIQPE</sequence>
<dbReference type="Proteomes" id="UP001056648">
    <property type="component" value="Chromosome 2"/>
</dbReference>